<dbReference type="PANTHER" id="PTHR14014:SF0">
    <property type="entry name" value="TELOMERE REPEATS-BINDING BOUQUET FORMATION PROTEIN 1"/>
    <property type="match status" value="1"/>
</dbReference>
<proteinExistence type="predicted"/>
<dbReference type="InterPro" id="IPR016024">
    <property type="entry name" value="ARM-type_fold"/>
</dbReference>
<dbReference type="Gene3D" id="1.25.10.10">
    <property type="entry name" value="Leucine-rich Repeat Variant"/>
    <property type="match status" value="2"/>
</dbReference>
<reference evidence="2" key="1">
    <citation type="submission" date="2025-08" db="UniProtKB">
        <authorList>
            <consortium name="RefSeq"/>
        </authorList>
    </citation>
    <scope>IDENTIFICATION</scope>
    <source>
        <tissue evidence="2">Tentacle</tissue>
    </source>
</reference>
<dbReference type="SMART" id="SM00185">
    <property type="entry name" value="ARM"/>
    <property type="match status" value="3"/>
</dbReference>
<dbReference type="OrthoDB" id="5970423at2759"/>
<evidence type="ECO:0000313" key="2">
    <source>
        <dbReference type="RefSeq" id="XP_031574991.1"/>
    </source>
</evidence>
<protein>
    <submittedName>
        <fullName evidence="2">Telomere repeats-binding bouquet formation protein 1-like</fullName>
    </submittedName>
</protein>
<dbReference type="RefSeq" id="XP_031574991.1">
    <property type="nucleotide sequence ID" value="XM_031719131.1"/>
</dbReference>
<dbReference type="InParanoid" id="A0A6P8J4L8"/>
<sequence>MIRNNIYKIMTEKQKTRYYKDTEHFTDICEDFDMSITVDKDEEDVAVLVESLKNCQTLDPYVRKEAFSALRTLLSNKKSTQDFFRELQGVELMISIYQDGKNQKDLEVMENALFTLGVAVEKNDVSRNALLTPELFKLIKGTMKRKSTSSLTSAFLLLCLVSNSGDGQTLARKTKCIHKLCELLKETIVDSNGTEQFCKITNAICSTLCAVNIDPINETNQGVCCGLIMPSIVRWLYSDISRHSLHSLISLLGSCINGNSKTKTQLRLVGGLRAMFGVLDKYSSTEEVQSTEDICLLTQLINTFSCSYVSHEANQLHAIELGAVEVLLSCLVNAGIQHAQLQKTCITALVSLLDNEDYELGKQKFQDHKGVPVLIEIMAASQDEKLKKLVTFLLHKMCSNEGFNTQPSSDVLSKQAMTDLCTNTTDNVYGETRKSTLERDQSQNLDCASRNLLIKETVDENNVSLVNFSKKRDDDSSKTTLHEHFENGHEKKSLECRCKSTIDVDSHTVLTVLLMHSDVCEYHKAIGHALQAYITRKKELLAASVE</sequence>
<dbReference type="InterPro" id="IPR011989">
    <property type="entry name" value="ARM-like"/>
</dbReference>
<dbReference type="GO" id="GO:0070197">
    <property type="term" value="P:meiotic attachment of telomere to nuclear envelope"/>
    <property type="evidence" value="ECO:0007669"/>
    <property type="project" value="InterPro"/>
</dbReference>
<dbReference type="InterPro" id="IPR000225">
    <property type="entry name" value="Armadillo"/>
</dbReference>
<dbReference type="SUPFAM" id="SSF48371">
    <property type="entry name" value="ARM repeat"/>
    <property type="match status" value="1"/>
</dbReference>
<dbReference type="PANTHER" id="PTHR14014">
    <property type="entry name" value="TELOMERE REPEATS-BINDING BOUQUET FORMATION PROTEIN 1"/>
    <property type="match status" value="1"/>
</dbReference>
<evidence type="ECO:0000313" key="1">
    <source>
        <dbReference type="Proteomes" id="UP000515163"/>
    </source>
</evidence>
<organism evidence="1 2">
    <name type="scientific">Actinia tenebrosa</name>
    <name type="common">Australian red waratah sea anemone</name>
    <dbReference type="NCBI Taxonomy" id="6105"/>
    <lineage>
        <taxon>Eukaryota</taxon>
        <taxon>Metazoa</taxon>
        <taxon>Cnidaria</taxon>
        <taxon>Anthozoa</taxon>
        <taxon>Hexacorallia</taxon>
        <taxon>Actiniaria</taxon>
        <taxon>Actiniidae</taxon>
        <taxon>Actinia</taxon>
    </lineage>
</organism>
<dbReference type="GeneID" id="116308657"/>
<dbReference type="Proteomes" id="UP000515163">
    <property type="component" value="Unplaced"/>
</dbReference>
<accession>A0A6P8J4L8</accession>
<name>A0A6P8J4L8_ACTTE</name>
<dbReference type="GO" id="GO:0007129">
    <property type="term" value="P:homologous chromosome pairing at meiosis"/>
    <property type="evidence" value="ECO:0007669"/>
    <property type="project" value="TreeGrafter"/>
</dbReference>
<dbReference type="KEGG" id="aten:116308657"/>
<dbReference type="InterPro" id="IPR042359">
    <property type="entry name" value="TERB1"/>
</dbReference>
<dbReference type="AlphaFoldDB" id="A0A6P8J4L8"/>
<gene>
    <name evidence="2" type="primary">LOC116308657</name>
</gene>
<keyword evidence="1" id="KW-1185">Reference proteome</keyword>